<dbReference type="KEGG" id="goe:100901837"/>
<dbReference type="AlphaFoldDB" id="A0AAJ7L4F5"/>
<evidence type="ECO:0000256" key="1">
    <source>
        <dbReference type="ARBA" id="ARBA00007837"/>
    </source>
</evidence>
<dbReference type="PANTHER" id="PTHR43615:SF1">
    <property type="entry name" value="PPDK_N DOMAIN-CONTAINING PROTEIN"/>
    <property type="match status" value="1"/>
</dbReference>
<dbReference type="Gene3D" id="3.30.1490.20">
    <property type="entry name" value="ATP-grasp fold, A domain"/>
    <property type="match status" value="1"/>
</dbReference>
<accession>A0AAJ7L4F5</accession>
<dbReference type="GO" id="GO:0005524">
    <property type="term" value="F:ATP binding"/>
    <property type="evidence" value="ECO:0007669"/>
    <property type="project" value="InterPro"/>
</dbReference>
<reference evidence="6" key="1">
    <citation type="submission" date="2025-08" db="UniProtKB">
        <authorList>
            <consortium name="RefSeq"/>
        </authorList>
    </citation>
    <scope>IDENTIFICATION</scope>
</reference>
<dbReference type="GeneID" id="100901837"/>
<dbReference type="SUPFAM" id="SSF56059">
    <property type="entry name" value="Glutathione synthetase ATP-binding domain-like"/>
    <property type="match status" value="1"/>
</dbReference>
<evidence type="ECO:0000313" key="5">
    <source>
        <dbReference type="Proteomes" id="UP000694867"/>
    </source>
</evidence>
<comment type="similarity">
    <text evidence="1">Belongs to the PEP-utilizing enzyme family.</text>
</comment>
<dbReference type="Gene3D" id="3.50.30.10">
    <property type="entry name" value="Phosphohistidine domain"/>
    <property type="match status" value="1"/>
</dbReference>
<dbReference type="InterPro" id="IPR051549">
    <property type="entry name" value="PEP_Utilizing_Enz"/>
</dbReference>
<dbReference type="GO" id="GO:0016301">
    <property type="term" value="F:kinase activity"/>
    <property type="evidence" value="ECO:0007669"/>
    <property type="project" value="InterPro"/>
</dbReference>
<dbReference type="Pfam" id="PF00391">
    <property type="entry name" value="PEP-utilizers"/>
    <property type="match status" value="1"/>
</dbReference>
<protein>
    <submittedName>
        <fullName evidence="6">Uncharacterized protein LOC100901837</fullName>
    </submittedName>
</protein>
<name>A0AAJ7L4F5_9ACAR</name>
<evidence type="ECO:0000313" key="6">
    <source>
        <dbReference type="RefSeq" id="XP_018495486.1"/>
    </source>
</evidence>
<dbReference type="InterPro" id="IPR008279">
    <property type="entry name" value="PEP-util_enz_mobile_dom"/>
</dbReference>
<dbReference type="InterPro" id="IPR013815">
    <property type="entry name" value="ATP_grasp_subdomain_1"/>
</dbReference>
<feature type="region of interest" description="Disordered" evidence="2">
    <location>
        <begin position="757"/>
        <end position="776"/>
    </location>
</feature>
<dbReference type="InterPro" id="IPR002192">
    <property type="entry name" value="PPDK_AMP/ATP-bd"/>
</dbReference>
<dbReference type="InterPro" id="IPR036637">
    <property type="entry name" value="Phosphohistidine_dom_sf"/>
</dbReference>
<feature type="domain" description="PEP-utilising enzyme mobile" evidence="3">
    <location>
        <begin position="684"/>
        <end position="754"/>
    </location>
</feature>
<dbReference type="SUPFAM" id="SSF52009">
    <property type="entry name" value="Phosphohistidine domain"/>
    <property type="match status" value="1"/>
</dbReference>
<keyword evidence="5" id="KW-1185">Reference proteome</keyword>
<evidence type="ECO:0000259" key="3">
    <source>
        <dbReference type="Pfam" id="PF00391"/>
    </source>
</evidence>
<proteinExistence type="inferred from homology"/>
<sequence length="776" mass="85230">MSAAGQMTSYLGVKGEGKISSAVVKCWASQFALTAFNYKRQYGQELNSLMAVVVQEMVSADSAGVMFTCDPATSNPSSIFITANYGLGESVVAATADADSYSLRRNGADIVLVAKSCGAKDRIVIESDSGDGTEEKALAADRSGTFCLSDEAAVGLASIGAALSDATDTPRDIEWAIQGGRTFLLQSRPVTSFLQESDFEIENDYNTGLYTKREVLTRANFDEVMPGAFSTLGLSTVFKLLLEGTARTRPEFGYTDKSQFTSLQSVIHGKKTFMNFSQLKALAKNKNMMKSLGITSYGYDIREHDAMKNGIFHGPGASVKGWSFVRTVLGAIWNIKKNVKEIQDSTDRATFDVPEGGDCLSQFMNVLGKVPKMDFFMDGLMKTSYPSALYNILTLNILKKSQGLEDFSADLMLLLSRLLRSDLEVESAIIADELTTLSNSLRKDPMADEFLKMTAEEAVAWLEADQGEAARRFRTLRSKHAHRCYKELDIHSKTWDIDPIPLVETLKSSMRCPEEGDRRKAEQSMTVDELPKRPNIMQRKILDYLIPRAQYAVYAREAAKSGVVKCIHGLRLAMRQVALRLHSEGRLPDPELIFFLSCDEIYRLIKNRDPSLLPRARRRQKMHLKLDRERFPVLLYGIPRPIDSSTMTINSDAPCLEGVPVSQGVVRGPARVILDFSTEAQGIARGDILVTRATDTGWTPYFPLLAGVVTEIGGLLSHGAVVAREYGLPAIVGLDGATEIIKSGDIVTLDGNQGKLYRTPPSADDSTEGAVEHTAV</sequence>
<evidence type="ECO:0000259" key="4">
    <source>
        <dbReference type="Pfam" id="PF01326"/>
    </source>
</evidence>
<dbReference type="PANTHER" id="PTHR43615">
    <property type="entry name" value="PHOSPHOENOLPYRUVATE SYNTHASE-RELATED"/>
    <property type="match status" value="1"/>
</dbReference>
<gene>
    <name evidence="6" type="primary">LOC100901837</name>
</gene>
<dbReference type="RefSeq" id="XP_018495486.1">
    <property type="nucleotide sequence ID" value="XM_018639970.2"/>
</dbReference>
<feature type="domain" description="Pyruvate phosphate dikinase AMP/ATP-binding" evidence="4">
    <location>
        <begin position="2"/>
        <end position="204"/>
    </location>
</feature>
<dbReference type="Gene3D" id="3.30.470.20">
    <property type="entry name" value="ATP-grasp fold, B domain"/>
    <property type="match status" value="1"/>
</dbReference>
<dbReference type="Pfam" id="PF01326">
    <property type="entry name" value="PPDK_N"/>
    <property type="match status" value="1"/>
</dbReference>
<dbReference type="Proteomes" id="UP000694867">
    <property type="component" value="Unplaced"/>
</dbReference>
<organism evidence="5 6">
    <name type="scientific">Galendromus occidentalis</name>
    <name type="common">western predatory mite</name>
    <dbReference type="NCBI Taxonomy" id="34638"/>
    <lineage>
        <taxon>Eukaryota</taxon>
        <taxon>Metazoa</taxon>
        <taxon>Ecdysozoa</taxon>
        <taxon>Arthropoda</taxon>
        <taxon>Chelicerata</taxon>
        <taxon>Arachnida</taxon>
        <taxon>Acari</taxon>
        <taxon>Parasitiformes</taxon>
        <taxon>Mesostigmata</taxon>
        <taxon>Gamasina</taxon>
        <taxon>Phytoseioidea</taxon>
        <taxon>Phytoseiidae</taxon>
        <taxon>Typhlodrominae</taxon>
        <taxon>Galendromus</taxon>
    </lineage>
</organism>
<evidence type="ECO:0000256" key="2">
    <source>
        <dbReference type="SAM" id="MobiDB-lite"/>
    </source>
</evidence>